<feature type="compositionally biased region" description="Basic and acidic residues" evidence="2">
    <location>
        <begin position="27"/>
        <end position="52"/>
    </location>
</feature>
<protein>
    <submittedName>
        <fullName evidence="3">Uncharacterized protein</fullName>
    </submittedName>
</protein>
<sequence length="1511" mass="166667">MGDRIDPITGEPEVGGGGRVETAPIEVRGEDREEKDVAFPSDDRGREPEDKPTPPSLSPEEQQRDRAEREPYTPPAPSIERGITVSPTWKVADRTATGEPTTYIDTQGVRYYTPESTMWKLGYKTSVEYSQRQKGERVEVEEGKVEWLYTAPYVAVDTAEGSKHITREEAIGLSKLEGESLFNEQVELGLIPKGSVYIDESAYLTAKAAEVLKNTNPELYQTVITGDIAGYQRYIEFAETQAKQLVDWFTSEAPVELKQAYERGGLGEALKLYTQLRDKELQTFESELQNASPELFTAYKAGGLEAYNALAKQLNKEYEEFKQQLDSGEVIELPDGKYISKEDFDKQPEGVQQVMRESGIAGVESLGETTWLYKGNVISSTERQRIIDEFEAKRETLIKEGKQHTKEWEELPEHPIDTMVLTPESGKRLGIKTISFIVPAAKALLPEYTVKDVSAVEWGLTVVNLALIGAAFAPGAVLGSIVGRVATRSLTTAGAGLVGYQTTKHWNKLSPVEKALGAGGTLLYALPVLSIPVRNIKITTTKIPTIEGEVVAWKGLSVFQNPIIGRSGGKWVVGARNLTLPEAKLILDGYKPEMMLDTKVFVNEQALIKAGIAKEQIDFLSLTLKNRNLFAGKKSPFLSEETLFDPTARLDADEVAVFLEQMAKYRDKVTHVDLFGSQSIKAQLAPELRGWRKTHDLDMQSTFSLDEAIAFTNETLEKLRKLGGNRQYRLSPKSPIRIEKIVKGKWEHINDLKSEFIDPALQTSELPGSQLDKTNIYSYGRLVEEPLITVEYPGVGRIDIMRLSESGIRKSDTILRVRQTGTGTAFRPPERGIASPGVPKDAADFYVILRTFKGQKLADEWAEAWAVAMGYAKSEAKRLLPKITKAMEKVASETPSDLIGYRIYPEKVEVGADVSPTFRLHVPSSLVVSVSGKLASKIVSPVSPYAIASNIPSAYLPSVAGMSATSFTTPVGVSAIGATPPLGVSTIPSAEISPAPSTAPSAISEVSPVSVVSPSLSPDVSPSPVVSAVPVSGLITPSPDISTSPSPVTSISIEKEPIPKPSPKPPPLRDDENYQKQVDKIVPGTVVWIQGRPTGGAMFRLLPPPYTDEDGFTMRVPPPDYIDEGLSGKGSAFKSVQVIGGLPPENIENVDLGIMKININVESGKPVISYAQDVEANVGAREETIGMGEGQIPIEVWKEAKAEGVSVEELRATRDVAGEGLVQDRLVPIGQELQVSELLPDISVEEEAQSPILDLVEDETSLTPDMEQKPEAEIVWVDSWKEFPREDKDSTIKAYYDHEENKIYAITNVTTKAEIEHEKYHSTENSEGLAEAPSDFVKSELAAHKYAYEKIGAPKGIIEKLRGIYNEMRTNYDVDPHEAWAMLERELERINPPESWKADIDRLRMEYQAKFGRVKEDTLVTEESLLLPEGKRLIGGDNRLVSGAIALETSDEEDEEDDRKRRRKPKNLKDWWDSPYYASDNGNSIENKAQRIPERTYYGHKLLPPDLGGTL</sequence>
<dbReference type="EMBL" id="LAZR01000249">
    <property type="protein sequence ID" value="KKN79357.1"/>
    <property type="molecule type" value="Genomic_DNA"/>
</dbReference>
<reference evidence="3" key="1">
    <citation type="journal article" date="2015" name="Nature">
        <title>Complex archaea that bridge the gap between prokaryotes and eukaryotes.</title>
        <authorList>
            <person name="Spang A."/>
            <person name="Saw J.H."/>
            <person name="Jorgensen S.L."/>
            <person name="Zaremba-Niedzwiedzka K."/>
            <person name="Martijn J."/>
            <person name="Lind A.E."/>
            <person name="van Eijk R."/>
            <person name="Schleper C."/>
            <person name="Guy L."/>
            <person name="Ettema T.J."/>
        </authorList>
    </citation>
    <scope>NUCLEOTIDE SEQUENCE</scope>
</reference>
<comment type="caution">
    <text evidence="3">The sequence shown here is derived from an EMBL/GenBank/DDBJ whole genome shotgun (WGS) entry which is preliminary data.</text>
</comment>
<gene>
    <name evidence="3" type="ORF">LCGC14_0341390</name>
</gene>
<keyword evidence="1" id="KW-0175">Coiled coil</keyword>
<feature type="compositionally biased region" description="Low complexity" evidence="2">
    <location>
        <begin position="1036"/>
        <end position="1052"/>
    </location>
</feature>
<name>A0A0F9TWQ3_9ZZZZ</name>
<feature type="region of interest" description="Disordered" evidence="2">
    <location>
        <begin position="1036"/>
        <end position="1072"/>
    </location>
</feature>
<feature type="region of interest" description="Disordered" evidence="2">
    <location>
        <begin position="1"/>
        <end position="85"/>
    </location>
</feature>
<feature type="region of interest" description="Disordered" evidence="2">
    <location>
        <begin position="1470"/>
        <end position="1490"/>
    </location>
</feature>
<accession>A0A0F9TWQ3</accession>
<proteinExistence type="predicted"/>
<evidence type="ECO:0000256" key="1">
    <source>
        <dbReference type="SAM" id="Coils"/>
    </source>
</evidence>
<organism evidence="3">
    <name type="scientific">marine sediment metagenome</name>
    <dbReference type="NCBI Taxonomy" id="412755"/>
    <lineage>
        <taxon>unclassified sequences</taxon>
        <taxon>metagenomes</taxon>
        <taxon>ecological metagenomes</taxon>
    </lineage>
</organism>
<evidence type="ECO:0000256" key="2">
    <source>
        <dbReference type="SAM" id="MobiDB-lite"/>
    </source>
</evidence>
<feature type="coiled-coil region" evidence="1">
    <location>
        <begin position="304"/>
        <end position="331"/>
    </location>
</feature>
<evidence type="ECO:0000313" key="3">
    <source>
        <dbReference type="EMBL" id="KKN79357.1"/>
    </source>
</evidence>
<feature type="compositionally biased region" description="Basic and acidic residues" evidence="2">
    <location>
        <begin position="61"/>
        <end position="71"/>
    </location>
</feature>